<dbReference type="PANTHER" id="PTHR38436">
    <property type="entry name" value="POLYKETIDE CYCLASE SNOAL-LIKE DOMAIN"/>
    <property type="match status" value="1"/>
</dbReference>
<keyword evidence="2" id="KW-1185">Reference proteome</keyword>
<name>A0A0D1EHG5_9RHOB</name>
<dbReference type="PANTHER" id="PTHR38436:SF1">
    <property type="entry name" value="ESTER CYCLASE"/>
    <property type="match status" value="1"/>
</dbReference>
<dbReference type="STRING" id="935700.jaqu_20470"/>
<dbReference type="PATRIC" id="fig|935700.4.peg.2112"/>
<proteinExistence type="predicted"/>
<reference evidence="1 2" key="1">
    <citation type="submission" date="2015-02" db="EMBL/GenBank/DDBJ databases">
        <title>Genome Sequence of Jannaschia aquimarina DSM28248, a member of the Roseobacter clade.</title>
        <authorList>
            <person name="Voget S."/>
            <person name="Daniel R."/>
        </authorList>
    </citation>
    <scope>NUCLEOTIDE SEQUENCE [LARGE SCALE GENOMIC DNA]</scope>
    <source>
        <strain evidence="1 2">GSW-M26</strain>
    </source>
</reference>
<dbReference type="InterPro" id="IPR009959">
    <property type="entry name" value="Cyclase_SnoaL-like"/>
</dbReference>
<protein>
    <submittedName>
        <fullName evidence="1">SnoaL-like polyketide cyclase</fullName>
    </submittedName>
</protein>
<gene>
    <name evidence="1" type="ORF">jaqu_20470</name>
</gene>
<dbReference type="GO" id="GO:0030638">
    <property type="term" value="P:polyketide metabolic process"/>
    <property type="evidence" value="ECO:0007669"/>
    <property type="project" value="InterPro"/>
</dbReference>
<dbReference type="Pfam" id="PF07366">
    <property type="entry name" value="SnoaL"/>
    <property type="match status" value="1"/>
</dbReference>
<sequence>MTDFRVSIRDRLARLMTVPDADLDRVAADLFAPENAFHAMAPVDDVAGRDAVVEHILRPLRAALTGVHRRDEIVMGGENIREGGGRWVACVSHLVGTFDATLWGVAPSARLAFLRAGEFYRVREDGLIDRAHVILDLPDLMRQAGRAPFPLLGTEMLFPGPATHDGVCPDPAGGTASLDVVQRMLGDLHVYDAVTYSSAGQTGEGGTWSDDMLWHGPGGVGSNYRWDGFVKDHRKPFIEAFPDRKGGNHYCRIGDGPYAAVSGWPSMTMTHRGPYLGLDPTDRALTLRVMDFYRVAGGRIAENWVLLDYVDLARQLGRDVLA</sequence>
<dbReference type="AlphaFoldDB" id="A0A0D1EHG5"/>
<dbReference type="InterPro" id="IPR032710">
    <property type="entry name" value="NTF2-like_dom_sf"/>
</dbReference>
<evidence type="ECO:0000313" key="1">
    <source>
        <dbReference type="EMBL" id="KIT16291.1"/>
    </source>
</evidence>
<organism evidence="1 2">
    <name type="scientific">Jannaschia aquimarina</name>
    <dbReference type="NCBI Taxonomy" id="935700"/>
    <lineage>
        <taxon>Bacteria</taxon>
        <taxon>Pseudomonadati</taxon>
        <taxon>Pseudomonadota</taxon>
        <taxon>Alphaproteobacteria</taxon>
        <taxon>Rhodobacterales</taxon>
        <taxon>Roseobacteraceae</taxon>
        <taxon>Jannaschia</taxon>
    </lineage>
</organism>
<dbReference type="SUPFAM" id="SSF54427">
    <property type="entry name" value="NTF2-like"/>
    <property type="match status" value="2"/>
</dbReference>
<evidence type="ECO:0000313" key="2">
    <source>
        <dbReference type="Proteomes" id="UP000032232"/>
    </source>
</evidence>
<comment type="caution">
    <text evidence="1">The sequence shown here is derived from an EMBL/GenBank/DDBJ whole genome shotgun (WGS) entry which is preliminary data.</text>
</comment>
<dbReference type="EMBL" id="JYFE01000037">
    <property type="protein sequence ID" value="KIT16291.1"/>
    <property type="molecule type" value="Genomic_DNA"/>
</dbReference>
<accession>A0A0D1EHG5</accession>
<dbReference type="Gene3D" id="3.10.450.50">
    <property type="match status" value="2"/>
</dbReference>
<dbReference type="OrthoDB" id="1948945at2"/>
<dbReference type="RefSeq" id="WP_043918856.1">
    <property type="nucleotide sequence ID" value="NZ_FZPF01000006.1"/>
</dbReference>
<dbReference type="Proteomes" id="UP000032232">
    <property type="component" value="Unassembled WGS sequence"/>
</dbReference>